<accession>A0A4V2SXM4</accession>
<evidence type="ECO:0000313" key="1">
    <source>
        <dbReference type="EMBL" id="TCP66526.1"/>
    </source>
</evidence>
<dbReference type="InterPro" id="IPR010982">
    <property type="entry name" value="Lambda_DNA-bd_dom_sf"/>
</dbReference>
<dbReference type="Proteomes" id="UP000294746">
    <property type="component" value="Unassembled WGS sequence"/>
</dbReference>
<dbReference type="EMBL" id="SLXV01000022">
    <property type="protein sequence ID" value="TCP66526.1"/>
    <property type="molecule type" value="Genomic_DNA"/>
</dbReference>
<dbReference type="OrthoDB" id="2988806at2"/>
<dbReference type="RefSeq" id="WP_131848998.1">
    <property type="nucleotide sequence ID" value="NZ_SLXV01000022.1"/>
</dbReference>
<evidence type="ECO:0000313" key="2">
    <source>
        <dbReference type="Proteomes" id="UP000294746"/>
    </source>
</evidence>
<gene>
    <name evidence="1" type="ORF">EDD57_12231</name>
</gene>
<dbReference type="GO" id="GO:0003677">
    <property type="term" value="F:DNA binding"/>
    <property type="evidence" value="ECO:0007669"/>
    <property type="project" value="InterPro"/>
</dbReference>
<protein>
    <submittedName>
        <fullName evidence="1">Uncharacterized protein</fullName>
    </submittedName>
</protein>
<dbReference type="AlphaFoldDB" id="A0A4V2SXM4"/>
<organism evidence="1 2">
    <name type="scientific">Baia soyae</name>
    <dbReference type="NCBI Taxonomy" id="1544746"/>
    <lineage>
        <taxon>Bacteria</taxon>
        <taxon>Bacillati</taxon>
        <taxon>Bacillota</taxon>
        <taxon>Bacilli</taxon>
        <taxon>Bacillales</taxon>
        <taxon>Thermoactinomycetaceae</taxon>
        <taxon>Baia</taxon>
    </lineage>
</organism>
<comment type="caution">
    <text evidence="1">The sequence shown here is derived from an EMBL/GenBank/DDBJ whole genome shotgun (WGS) entry which is preliminary data.</text>
</comment>
<reference evidence="1 2" key="1">
    <citation type="submission" date="2019-03" db="EMBL/GenBank/DDBJ databases">
        <title>Genomic Encyclopedia of Type Strains, Phase IV (KMG-IV): sequencing the most valuable type-strain genomes for metagenomic binning, comparative biology and taxonomic classification.</title>
        <authorList>
            <person name="Goeker M."/>
        </authorList>
    </citation>
    <scope>NUCLEOTIDE SEQUENCE [LARGE SCALE GENOMIC DNA]</scope>
    <source>
        <strain evidence="1 2">DSM 46831</strain>
    </source>
</reference>
<keyword evidence="2" id="KW-1185">Reference proteome</keyword>
<sequence>MKDEKELDLTDHYDEIRSILQQIPRIREATESYRFQSGLKLLAYRQEQDLTYLQLAEKVNDQLSSELNENTIAMMEFGDSAIDETKYQEVMKVLGLKAELERTGKAI</sequence>
<proteinExistence type="predicted"/>
<name>A0A4V2SXM4_9BACL</name>
<dbReference type="SUPFAM" id="SSF47413">
    <property type="entry name" value="lambda repressor-like DNA-binding domains"/>
    <property type="match status" value="1"/>
</dbReference>